<dbReference type="CDD" id="cd00051">
    <property type="entry name" value="EFh"/>
    <property type="match status" value="1"/>
</dbReference>
<evidence type="ECO:0000259" key="4">
    <source>
        <dbReference type="PROSITE" id="PS50222"/>
    </source>
</evidence>
<proteinExistence type="predicted"/>
<dbReference type="PROSITE" id="PS50222">
    <property type="entry name" value="EF_HAND_2"/>
    <property type="match status" value="3"/>
</dbReference>
<dbReference type="OrthoDB" id="113323at2"/>
<gene>
    <name evidence="5" type="ORF">E5222_01285</name>
</gene>
<comment type="caution">
    <text evidence="5">The sequence shown here is derived from an EMBL/GenBank/DDBJ whole genome shotgun (WGS) entry which is preliminary data.</text>
</comment>
<evidence type="ECO:0000256" key="3">
    <source>
        <dbReference type="SAM" id="MobiDB-lite"/>
    </source>
</evidence>
<feature type="domain" description="EF-hand" evidence="4">
    <location>
        <begin position="164"/>
        <end position="190"/>
    </location>
</feature>
<evidence type="ECO:0000313" key="6">
    <source>
        <dbReference type="Proteomes" id="UP000309389"/>
    </source>
</evidence>
<dbReference type="AlphaFoldDB" id="A0A4T3F667"/>
<evidence type="ECO:0000256" key="2">
    <source>
        <dbReference type="ARBA" id="ARBA00022737"/>
    </source>
</evidence>
<organism evidence="5 6">
    <name type="scientific">Alteraurantiacibacter aquimixticola</name>
    <dbReference type="NCBI Taxonomy" id="2489173"/>
    <lineage>
        <taxon>Bacteria</taxon>
        <taxon>Pseudomonadati</taxon>
        <taxon>Pseudomonadota</taxon>
        <taxon>Alphaproteobacteria</taxon>
        <taxon>Sphingomonadales</taxon>
        <taxon>Erythrobacteraceae</taxon>
        <taxon>Alteraurantiacibacter</taxon>
    </lineage>
</organism>
<feature type="region of interest" description="Disordered" evidence="3">
    <location>
        <begin position="630"/>
        <end position="660"/>
    </location>
</feature>
<keyword evidence="6" id="KW-1185">Reference proteome</keyword>
<keyword evidence="2" id="KW-0677">Repeat</keyword>
<keyword evidence="1" id="KW-0479">Metal-binding</keyword>
<dbReference type="InterPro" id="IPR002048">
    <property type="entry name" value="EF_hand_dom"/>
</dbReference>
<dbReference type="PROSITE" id="PS00018">
    <property type="entry name" value="EF_HAND_1"/>
    <property type="match status" value="3"/>
</dbReference>
<dbReference type="RefSeq" id="WP_136691773.1">
    <property type="nucleotide sequence ID" value="NZ_SSHH01000001.1"/>
</dbReference>
<dbReference type="SMART" id="SM00054">
    <property type="entry name" value="EFh"/>
    <property type="match status" value="4"/>
</dbReference>
<sequence length="660" mass="71461">MTRRGHRFLLYSATILPVACGPLSAQDGEDNTYAYDPAALLVANVRRSSSQEAHLNTLLESFREVDSDGNGLDRDDVARLEERMLARVREQHAQTLARVEQEFMRYDTDGDGGVTKAEMLAAIEYEQSGRADVDREFERRDADGDGRLALAEVAPRGGAQAEQFAAIDTDGDAYLSKEELHAALAARNSRRDPPDFAFERLDADGNGSLTIEEVAGLEGPPMLDARRQERKARAFERLFAIDANGDGILSEAEFSEAFRRQFAAIDTDGNQLISAAEFDGAQERLAMARDIAEAPLCTVPGPRNGTRALAFIAGRGELVSPVALGAQDRTTSIIKVAIDSGDEPLFLLLAADDPVIWDFSGATERLERVVLFADEHDDAGHALAGALGLPQSKVTFGEPGCFPAGRMASTGSRSEDRLANHVGAVTGISARVRPVPGAAGTVTFPAMVVEQLHRPVPAPDGFDPDIWWEAIAAHPRGVGDPELASLVTQTALVEYEWLPGEFGLAQMAAQEMIEPTDNHGEYRLLHQMSRFPEAFETLRSVDFVLGEGIRRPDGEFGTGCLFAADGETVLEGEHCFQSLRADAVQVRYDESGQSCLFRSRTEKAGCFPEDGRPLRAVDTPQGQQFMPVSEEEAGVPEITTERSIPGPALSPVEIIPTGGR</sequence>
<name>A0A4T3F667_9SPHN</name>
<dbReference type="InterPro" id="IPR018247">
    <property type="entry name" value="EF_Hand_1_Ca_BS"/>
</dbReference>
<dbReference type="Proteomes" id="UP000309389">
    <property type="component" value="Unassembled WGS sequence"/>
</dbReference>
<dbReference type="PANTHER" id="PTHR10827:SF98">
    <property type="entry name" value="45 KDA CALCIUM-BINDING PROTEIN"/>
    <property type="match status" value="1"/>
</dbReference>
<dbReference type="Gene3D" id="1.10.238.10">
    <property type="entry name" value="EF-hand"/>
    <property type="match status" value="3"/>
</dbReference>
<evidence type="ECO:0000313" key="5">
    <source>
        <dbReference type="EMBL" id="TIX51142.1"/>
    </source>
</evidence>
<dbReference type="GO" id="GO:0005509">
    <property type="term" value="F:calcium ion binding"/>
    <property type="evidence" value="ECO:0007669"/>
    <property type="project" value="InterPro"/>
</dbReference>
<dbReference type="PANTHER" id="PTHR10827">
    <property type="entry name" value="RETICULOCALBIN"/>
    <property type="match status" value="1"/>
</dbReference>
<feature type="domain" description="EF-hand" evidence="4">
    <location>
        <begin position="229"/>
        <end position="264"/>
    </location>
</feature>
<reference evidence="5 6" key="1">
    <citation type="submission" date="2019-04" db="EMBL/GenBank/DDBJ databases">
        <title>Altererythrobacter aquimixticola sp. nov., isolated from sediment of junction between the ocean and a freshwater spring.</title>
        <authorList>
            <person name="Yoon J.-H."/>
        </authorList>
    </citation>
    <scope>NUCLEOTIDE SEQUENCE [LARGE SCALE GENOMIC DNA]</scope>
    <source>
        <strain evidence="5 6">SSKS-13</strain>
    </source>
</reference>
<dbReference type="InterPro" id="IPR011992">
    <property type="entry name" value="EF-hand-dom_pair"/>
</dbReference>
<feature type="domain" description="EF-hand" evidence="4">
    <location>
        <begin position="94"/>
        <end position="129"/>
    </location>
</feature>
<dbReference type="Pfam" id="PF13202">
    <property type="entry name" value="EF-hand_5"/>
    <property type="match status" value="3"/>
</dbReference>
<dbReference type="SUPFAM" id="SSF47473">
    <property type="entry name" value="EF-hand"/>
    <property type="match status" value="2"/>
</dbReference>
<dbReference type="EMBL" id="SSHH01000001">
    <property type="protein sequence ID" value="TIX51142.1"/>
    <property type="molecule type" value="Genomic_DNA"/>
</dbReference>
<protein>
    <recommendedName>
        <fullName evidence="4">EF-hand domain-containing protein</fullName>
    </recommendedName>
</protein>
<accession>A0A4T3F667</accession>
<evidence type="ECO:0000256" key="1">
    <source>
        <dbReference type="ARBA" id="ARBA00022723"/>
    </source>
</evidence>